<sequence>MKFLIVNNIQSTSLILSKIIHDYNWGEITNCSYTKFFSNNNSLNLKDIDILIISLPIPIYNKLILEFNGIIIGVCDINDQDSITQGYLSGVENFITKPINQFQVRGTIKNLVELINLKKCIYNIEKIVNPTKIKTHINII</sequence>
<protein>
    <submittedName>
        <fullName evidence="1">Histidine kinase</fullName>
    </submittedName>
</protein>
<keyword evidence="1" id="KW-0418">Kinase</keyword>
<proteinExistence type="predicted"/>
<reference evidence="1 2" key="2">
    <citation type="submission" date="2020-06" db="EMBL/GenBank/DDBJ databases">
        <title>Complete Genome Sequence of Clostridium muelleri sp. nov. P21T, an Acid-Alcohol Producing Acetogen Isolated from Old Hay.</title>
        <authorList>
            <person name="Duncan K.E."/>
            <person name="Tanner R.S."/>
        </authorList>
    </citation>
    <scope>NUCLEOTIDE SEQUENCE [LARGE SCALE GENOMIC DNA]</scope>
    <source>
        <strain evidence="1 2">P21</strain>
    </source>
</reference>
<dbReference type="GO" id="GO:0016301">
    <property type="term" value="F:kinase activity"/>
    <property type="evidence" value="ECO:0007669"/>
    <property type="project" value="UniProtKB-KW"/>
</dbReference>
<accession>A0A7Y0EH88</accession>
<evidence type="ECO:0000313" key="1">
    <source>
        <dbReference type="EMBL" id="NMM62410.1"/>
    </source>
</evidence>
<keyword evidence="2" id="KW-1185">Reference proteome</keyword>
<keyword evidence="1" id="KW-0808">Transferase</keyword>
<dbReference type="Proteomes" id="UP000537131">
    <property type="component" value="Unassembled WGS sequence"/>
</dbReference>
<comment type="caution">
    <text evidence="1">The sequence shown here is derived from an EMBL/GenBank/DDBJ whole genome shotgun (WGS) entry which is preliminary data.</text>
</comment>
<evidence type="ECO:0000313" key="2">
    <source>
        <dbReference type="Proteomes" id="UP000537131"/>
    </source>
</evidence>
<dbReference type="AlphaFoldDB" id="A0A7Y0EH88"/>
<dbReference type="RefSeq" id="WP_169297015.1">
    <property type="nucleotide sequence ID" value="NZ_JABBNI010000013.1"/>
</dbReference>
<organism evidence="1 2">
    <name type="scientific">Clostridium muellerianum</name>
    <dbReference type="NCBI Taxonomy" id="2716538"/>
    <lineage>
        <taxon>Bacteria</taxon>
        <taxon>Bacillati</taxon>
        <taxon>Bacillota</taxon>
        <taxon>Clostridia</taxon>
        <taxon>Eubacteriales</taxon>
        <taxon>Clostridiaceae</taxon>
        <taxon>Clostridium</taxon>
    </lineage>
</organism>
<name>A0A7Y0EH88_9CLOT</name>
<reference evidence="1 2" key="1">
    <citation type="submission" date="2020-04" db="EMBL/GenBank/DDBJ databases">
        <authorList>
            <person name="Doyle D.A."/>
        </authorList>
    </citation>
    <scope>NUCLEOTIDE SEQUENCE [LARGE SCALE GENOMIC DNA]</scope>
    <source>
        <strain evidence="1 2">P21</strain>
    </source>
</reference>
<dbReference type="EMBL" id="JABBNI010000013">
    <property type="protein sequence ID" value="NMM62410.1"/>
    <property type="molecule type" value="Genomic_DNA"/>
</dbReference>
<gene>
    <name evidence="1" type="ORF">HBE96_06845</name>
</gene>